<gene>
    <name evidence="4" type="ORF">BD626DRAFT_508524</name>
</gene>
<feature type="transmembrane region" description="Helical" evidence="2">
    <location>
        <begin position="126"/>
        <end position="146"/>
    </location>
</feature>
<feature type="transmembrane region" description="Helical" evidence="2">
    <location>
        <begin position="246"/>
        <end position="277"/>
    </location>
</feature>
<dbReference type="EMBL" id="VDMD01000029">
    <property type="protein sequence ID" value="TRM59182.1"/>
    <property type="molecule type" value="Genomic_DNA"/>
</dbReference>
<dbReference type="Proteomes" id="UP000320762">
    <property type="component" value="Unassembled WGS sequence"/>
</dbReference>
<feature type="transmembrane region" description="Helical" evidence="2">
    <location>
        <begin position="283"/>
        <end position="310"/>
    </location>
</feature>
<dbReference type="Pfam" id="PF20153">
    <property type="entry name" value="DUF6535"/>
    <property type="match status" value="1"/>
</dbReference>
<proteinExistence type="predicted"/>
<evidence type="ECO:0000256" key="1">
    <source>
        <dbReference type="SAM" id="MobiDB-lite"/>
    </source>
</evidence>
<evidence type="ECO:0000256" key="2">
    <source>
        <dbReference type="SAM" id="Phobius"/>
    </source>
</evidence>
<reference evidence="4 5" key="1">
    <citation type="journal article" date="2019" name="New Phytol.">
        <title>Comparative genomics reveals unique wood-decay strategies and fruiting body development in the Schizophyllaceae.</title>
        <authorList>
            <person name="Almasi E."/>
            <person name="Sahu N."/>
            <person name="Krizsan K."/>
            <person name="Balint B."/>
            <person name="Kovacs G.M."/>
            <person name="Kiss B."/>
            <person name="Cseklye J."/>
            <person name="Drula E."/>
            <person name="Henrissat B."/>
            <person name="Nagy I."/>
            <person name="Chovatia M."/>
            <person name="Adam C."/>
            <person name="LaButti K."/>
            <person name="Lipzen A."/>
            <person name="Riley R."/>
            <person name="Grigoriev I.V."/>
            <person name="Nagy L.G."/>
        </authorList>
    </citation>
    <scope>NUCLEOTIDE SEQUENCE [LARGE SCALE GENOMIC DNA]</scope>
    <source>
        <strain evidence="4 5">NL-1724</strain>
    </source>
</reference>
<organism evidence="4 5">
    <name type="scientific">Schizophyllum amplum</name>
    <dbReference type="NCBI Taxonomy" id="97359"/>
    <lineage>
        <taxon>Eukaryota</taxon>
        <taxon>Fungi</taxon>
        <taxon>Dikarya</taxon>
        <taxon>Basidiomycota</taxon>
        <taxon>Agaricomycotina</taxon>
        <taxon>Agaricomycetes</taxon>
        <taxon>Agaricomycetidae</taxon>
        <taxon>Agaricales</taxon>
        <taxon>Schizophyllaceae</taxon>
        <taxon>Schizophyllum</taxon>
    </lineage>
</organism>
<feature type="compositionally biased region" description="Polar residues" evidence="1">
    <location>
        <begin position="20"/>
        <end position="37"/>
    </location>
</feature>
<dbReference type="OrthoDB" id="3235960at2759"/>
<dbReference type="AlphaFoldDB" id="A0A550C2Z3"/>
<keyword evidence="5" id="KW-1185">Reference proteome</keyword>
<feature type="compositionally biased region" description="Low complexity" evidence="1">
    <location>
        <begin position="1"/>
        <end position="19"/>
    </location>
</feature>
<keyword evidence="2" id="KW-0472">Membrane</keyword>
<feature type="transmembrane region" description="Helical" evidence="2">
    <location>
        <begin position="195"/>
        <end position="218"/>
    </location>
</feature>
<evidence type="ECO:0000313" key="4">
    <source>
        <dbReference type="EMBL" id="TRM59182.1"/>
    </source>
</evidence>
<evidence type="ECO:0000313" key="5">
    <source>
        <dbReference type="Proteomes" id="UP000320762"/>
    </source>
</evidence>
<sequence>MSSRSPTSSESHSAASPPSFMSSIGQSDEDTFAQNHGQQRRGPPSTKSKRSYADSTTSKPDTSGDPRSGHSPGLFNANLDNGRWVAGGDDFCNTPTGKGNCWQECAKLIADFDLNMCQNWGGEVDTLLVFAGLFSAILSAFVVEAFKWLMAGPDDRSADYLRQMVALMSNSSVSAVETTINSPSLPDNVVAHVNAYWFGGLTLSLSSALIGIVCKQWLREYLRDTNRSHETNLAVRQIKYHGLTAWHVGTIIAVVPILLQISLFLFLAGVIELLWYLHRMVAMLVSGLGMLIVLFFVSTTILPGLQYLFYHGSQRLHMVSQLPFKSPQAWLFLRSVVCLANLVARLQNYLAILFGWKSAGSSAFVPPYPSHTAWTELDLDWREYHDVAAKWDRKPTALGLCFGYLELNFEHHLLRSWVWNCLWNLRQYVVDAKYVLQCVRGTPADSAVEPSLPQDALARNVLPVLDPRGASTISSELVMHILLTTSDRPQMVGKACVEHIVRVFNGLLIRNVREMPMTVYGSMQETLLDLPDEPMSVEMRGQLFFVARDILRMSQHAEQECGPALNLVSTIISHLSTSELHMGEAPLSLDLSAEIAAWLAHYPEPSKNQWRDYKARVMWAGQTAITLVQHLSLCHSRRGDEEPLGWHPHFPAVRDLVRLVDEKLSSIPRGVLPVWSPGKFNEEDFRMMKDMLDPPGPLSSTRIDDARESVPRAEEPASGFVSSLGKQKTDELLRRAVTRVKRDTCDTLVEGYTVTDGDTSTSDADESVDFSLRRDRTGWLSSTVAPVEK</sequence>
<protein>
    <recommendedName>
        <fullName evidence="3">DUF6535 domain-containing protein</fullName>
    </recommendedName>
</protein>
<name>A0A550C2Z3_9AGAR</name>
<dbReference type="InterPro" id="IPR045338">
    <property type="entry name" value="DUF6535"/>
</dbReference>
<keyword evidence="2" id="KW-0812">Transmembrane</keyword>
<dbReference type="STRING" id="97359.A0A550C2Z3"/>
<keyword evidence="2" id="KW-1133">Transmembrane helix</keyword>
<feature type="domain" description="DUF6535" evidence="3">
    <location>
        <begin position="102"/>
        <end position="275"/>
    </location>
</feature>
<comment type="caution">
    <text evidence="4">The sequence shown here is derived from an EMBL/GenBank/DDBJ whole genome shotgun (WGS) entry which is preliminary data.</text>
</comment>
<feature type="transmembrane region" description="Helical" evidence="2">
    <location>
        <begin position="331"/>
        <end position="356"/>
    </location>
</feature>
<feature type="region of interest" description="Disordered" evidence="1">
    <location>
        <begin position="1"/>
        <end position="75"/>
    </location>
</feature>
<evidence type="ECO:0000259" key="3">
    <source>
        <dbReference type="Pfam" id="PF20153"/>
    </source>
</evidence>
<accession>A0A550C2Z3</accession>